<accession>A0A9Q0GNA9</accession>
<comment type="caution">
    <text evidence="1">The sequence shown here is derived from an EMBL/GenBank/DDBJ whole genome shotgun (WGS) entry which is preliminary data.</text>
</comment>
<proteinExistence type="predicted"/>
<sequence>MSGPVLFSTHGFRNPKLVGFNSTMDKKRTIIKGEIAVKVHLARHEMPFPYSVRVPTRDGIAPDGYTFPENPKCKEEGIFDLPSIANKAEKVGNLSRIPTKPLTERYIHDQFSQESKEKDVSSNFFRMLFEIEMQLKEVA</sequence>
<dbReference type="AlphaFoldDB" id="A0A9Q0GNA9"/>
<evidence type="ECO:0000313" key="2">
    <source>
        <dbReference type="Proteomes" id="UP001141806"/>
    </source>
</evidence>
<reference evidence="1" key="1">
    <citation type="journal article" date="2023" name="Plant J.">
        <title>The genome of the king protea, Protea cynaroides.</title>
        <authorList>
            <person name="Chang J."/>
            <person name="Duong T.A."/>
            <person name="Schoeman C."/>
            <person name="Ma X."/>
            <person name="Roodt D."/>
            <person name="Barker N."/>
            <person name="Li Z."/>
            <person name="Van de Peer Y."/>
            <person name="Mizrachi E."/>
        </authorList>
    </citation>
    <scope>NUCLEOTIDE SEQUENCE</scope>
    <source>
        <tissue evidence="1">Young leaves</tissue>
    </source>
</reference>
<keyword evidence="2" id="KW-1185">Reference proteome</keyword>
<gene>
    <name evidence="1" type="ORF">NE237_027306</name>
</gene>
<name>A0A9Q0GNA9_9MAGN</name>
<organism evidence="1 2">
    <name type="scientific">Protea cynaroides</name>
    <dbReference type="NCBI Taxonomy" id="273540"/>
    <lineage>
        <taxon>Eukaryota</taxon>
        <taxon>Viridiplantae</taxon>
        <taxon>Streptophyta</taxon>
        <taxon>Embryophyta</taxon>
        <taxon>Tracheophyta</taxon>
        <taxon>Spermatophyta</taxon>
        <taxon>Magnoliopsida</taxon>
        <taxon>Proteales</taxon>
        <taxon>Proteaceae</taxon>
        <taxon>Protea</taxon>
    </lineage>
</organism>
<dbReference type="Proteomes" id="UP001141806">
    <property type="component" value="Unassembled WGS sequence"/>
</dbReference>
<dbReference type="EMBL" id="JAMYWD010000012">
    <property type="protein sequence ID" value="KAJ4950474.1"/>
    <property type="molecule type" value="Genomic_DNA"/>
</dbReference>
<protein>
    <submittedName>
        <fullName evidence="1">Uncharacterized protein</fullName>
    </submittedName>
</protein>
<evidence type="ECO:0000313" key="1">
    <source>
        <dbReference type="EMBL" id="KAJ4950474.1"/>
    </source>
</evidence>